<dbReference type="RefSeq" id="WP_117173463.1">
    <property type="nucleotide sequence ID" value="NZ_QFZK01000001.1"/>
</dbReference>
<keyword evidence="2" id="KW-1185">Reference proteome</keyword>
<dbReference type="GO" id="GO:0000160">
    <property type="term" value="P:phosphorelay signal transduction system"/>
    <property type="evidence" value="ECO:0007669"/>
    <property type="project" value="InterPro"/>
</dbReference>
<reference evidence="1 2" key="1">
    <citation type="submission" date="2018-05" db="EMBL/GenBank/DDBJ databases">
        <title>Rhodoferax soyangensis sp.nov., isolated from an oligotrophic freshwater lake.</title>
        <authorList>
            <person name="Park M."/>
        </authorList>
    </citation>
    <scope>NUCLEOTIDE SEQUENCE [LARGE SCALE GENOMIC DNA]</scope>
    <source>
        <strain evidence="1 2">IMCC26218</strain>
    </source>
</reference>
<dbReference type="Gene3D" id="1.20.120.160">
    <property type="entry name" value="HPT domain"/>
    <property type="match status" value="1"/>
</dbReference>
<gene>
    <name evidence="1" type="ORF">DIC66_01855</name>
</gene>
<organism evidence="1 2">
    <name type="scientific">Rhodoferax lacus</name>
    <dbReference type="NCBI Taxonomy" id="2184758"/>
    <lineage>
        <taxon>Bacteria</taxon>
        <taxon>Pseudomonadati</taxon>
        <taxon>Pseudomonadota</taxon>
        <taxon>Betaproteobacteria</taxon>
        <taxon>Burkholderiales</taxon>
        <taxon>Comamonadaceae</taxon>
        <taxon>Rhodoferax</taxon>
    </lineage>
</organism>
<proteinExistence type="predicted"/>
<dbReference type="SUPFAM" id="SSF47226">
    <property type="entry name" value="Histidine-containing phosphotransfer domain, HPT domain"/>
    <property type="match status" value="1"/>
</dbReference>
<accession>A0A3E1RGY7</accession>
<dbReference type="EMBL" id="QFZK01000001">
    <property type="protein sequence ID" value="RFO98655.1"/>
    <property type="molecule type" value="Genomic_DNA"/>
</dbReference>
<comment type="caution">
    <text evidence="1">The sequence shown here is derived from an EMBL/GenBank/DDBJ whole genome shotgun (WGS) entry which is preliminary data.</text>
</comment>
<dbReference type="InterPro" id="IPR036641">
    <property type="entry name" value="HPT_dom_sf"/>
</dbReference>
<evidence type="ECO:0000313" key="1">
    <source>
        <dbReference type="EMBL" id="RFO98655.1"/>
    </source>
</evidence>
<name>A0A3E1RGY7_9BURK</name>
<sequence>MASQLSQTGPVILDIDLALSQIGDVDAMNDMIVMLEEALARDVPQVTTMLQSGDFAGANRLLHALKGFVPIFCHESFCDKVVYVEGLSKVAANPDLVAAYAGLRPHLETLLAEVSAYLAANGISA</sequence>
<dbReference type="Proteomes" id="UP000260665">
    <property type="component" value="Unassembled WGS sequence"/>
</dbReference>
<evidence type="ECO:0000313" key="2">
    <source>
        <dbReference type="Proteomes" id="UP000260665"/>
    </source>
</evidence>
<dbReference type="AlphaFoldDB" id="A0A3E1RGY7"/>
<dbReference type="OrthoDB" id="8903207at2"/>
<protein>
    <submittedName>
        <fullName evidence="1">Hpt domain-containing protein</fullName>
    </submittedName>
</protein>